<protein>
    <submittedName>
        <fullName evidence="2 3">Uncharacterized protein</fullName>
    </submittedName>
</protein>
<dbReference type="PaxDb" id="6945-B7QKF7"/>
<dbReference type="VEuPathDB" id="VectorBase:ISCI014397"/>
<keyword evidence="4" id="KW-1185">Reference proteome</keyword>
<evidence type="ECO:0000256" key="1">
    <source>
        <dbReference type="SAM" id="MobiDB-lite"/>
    </source>
</evidence>
<dbReference type="EMBL" id="DS959525">
    <property type="protein sequence ID" value="EEC19329.1"/>
    <property type="molecule type" value="Genomic_DNA"/>
</dbReference>
<dbReference type="InParanoid" id="B7QKF7"/>
<feature type="non-terminal residue" evidence="2">
    <location>
        <position position="1"/>
    </location>
</feature>
<feature type="region of interest" description="Disordered" evidence="1">
    <location>
        <begin position="21"/>
        <end position="90"/>
    </location>
</feature>
<dbReference type="AlphaFoldDB" id="B7QKF7"/>
<gene>
    <name evidence="2" type="ORF">IscW_ISCW014397</name>
</gene>
<dbReference type="VEuPathDB" id="VectorBase:ISCW014397"/>
<feature type="compositionally biased region" description="Polar residues" evidence="1">
    <location>
        <begin position="28"/>
        <end position="42"/>
    </location>
</feature>
<dbReference type="Proteomes" id="UP000001555">
    <property type="component" value="Unassembled WGS sequence"/>
</dbReference>
<accession>B7QKF7</accession>
<reference evidence="3" key="2">
    <citation type="submission" date="2020-05" db="UniProtKB">
        <authorList>
            <consortium name="EnsemblMetazoa"/>
        </authorList>
    </citation>
    <scope>IDENTIFICATION</scope>
    <source>
        <strain evidence="3">wikel</strain>
    </source>
</reference>
<dbReference type="HOGENOM" id="CLU_1471772_0_0_1"/>
<name>B7QKF7_IXOSC</name>
<evidence type="ECO:0000313" key="2">
    <source>
        <dbReference type="EMBL" id="EEC19329.1"/>
    </source>
</evidence>
<reference evidence="2 4" key="1">
    <citation type="submission" date="2008-03" db="EMBL/GenBank/DDBJ databases">
        <title>Annotation of Ixodes scapularis.</title>
        <authorList>
            <consortium name="Ixodes scapularis Genome Project Consortium"/>
            <person name="Caler E."/>
            <person name="Hannick L.I."/>
            <person name="Bidwell S."/>
            <person name="Joardar V."/>
            <person name="Thiagarajan M."/>
            <person name="Amedeo P."/>
            <person name="Galinsky K.J."/>
            <person name="Schobel S."/>
            <person name="Inman J."/>
            <person name="Hostetler J."/>
            <person name="Miller J."/>
            <person name="Hammond M."/>
            <person name="Megy K."/>
            <person name="Lawson D."/>
            <person name="Kodira C."/>
            <person name="Sutton G."/>
            <person name="Meyer J."/>
            <person name="Hill C.A."/>
            <person name="Birren B."/>
            <person name="Nene V."/>
            <person name="Collins F."/>
            <person name="Alarcon-Chaidez F."/>
            <person name="Wikel S."/>
            <person name="Strausberg R."/>
        </authorList>
    </citation>
    <scope>NUCLEOTIDE SEQUENCE [LARGE SCALE GENOMIC DNA]</scope>
    <source>
        <strain evidence="4">Wikel</strain>
        <strain evidence="2">Wikel colony</strain>
    </source>
</reference>
<dbReference type="EMBL" id="ABJB010418017">
    <property type="status" value="NOT_ANNOTATED_CDS"/>
    <property type="molecule type" value="Genomic_DNA"/>
</dbReference>
<sequence>RSCFKQNFIDPHYEIALTEKPRADFSKTKQGTLGTGPASTAGDTGATHAGDPTRQSPTEKGASERNAANTRGVRTGEAYPGTGGSELRMTSGSRLRVPLIRAPPRCHPLPMLCFPRRLLPQRGPLASPTAKLSLLSALCQSSGRRYACLLLPLVPPHCACIRPSVTQNSTLFLSVRAIPPLWQI</sequence>
<proteinExistence type="predicted"/>
<evidence type="ECO:0000313" key="4">
    <source>
        <dbReference type="Proteomes" id="UP000001555"/>
    </source>
</evidence>
<organism>
    <name type="scientific">Ixodes scapularis</name>
    <name type="common">Black-legged tick</name>
    <name type="synonym">Deer tick</name>
    <dbReference type="NCBI Taxonomy" id="6945"/>
    <lineage>
        <taxon>Eukaryota</taxon>
        <taxon>Metazoa</taxon>
        <taxon>Ecdysozoa</taxon>
        <taxon>Arthropoda</taxon>
        <taxon>Chelicerata</taxon>
        <taxon>Arachnida</taxon>
        <taxon>Acari</taxon>
        <taxon>Parasitiformes</taxon>
        <taxon>Ixodida</taxon>
        <taxon>Ixodoidea</taxon>
        <taxon>Ixodidae</taxon>
        <taxon>Ixodinae</taxon>
        <taxon>Ixodes</taxon>
    </lineage>
</organism>
<dbReference type="EnsemblMetazoa" id="ISCW014397-RA">
    <property type="protein sequence ID" value="ISCW014397-PA"/>
    <property type="gene ID" value="ISCW014397"/>
</dbReference>
<evidence type="ECO:0000313" key="3">
    <source>
        <dbReference type="EnsemblMetazoa" id="ISCW014397-PA"/>
    </source>
</evidence>